<name>A0A645DBN4_9ZZZZ</name>
<dbReference type="AlphaFoldDB" id="A0A645DBN4"/>
<protein>
    <submittedName>
        <fullName evidence="1">Uncharacterized protein</fullName>
    </submittedName>
</protein>
<gene>
    <name evidence="1" type="ORF">SDC9_133973</name>
</gene>
<reference evidence="1" key="1">
    <citation type="submission" date="2019-08" db="EMBL/GenBank/DDBJ databases">
        <authorList>
            <person name="Kucharzyk K."/>
            <person name="Murdoch R.W."/>
            <person name="Higgins S."/>
            <person name="Loffler F."/>
        </authorList>
    </citation>
    <scope>NUCLEOTIDE SEQUENCE</scope>
</reference>
<accession>A0A645DBN4</accession>
<comment type="caution">
    <text evidence="1">The sequence shown here is derived from an EMBL/GenBank/DDBJ whole genome shotgun (WGS) entry which is preliminary data.</text>
</comment>
<proteinExistence type="predicted"/>
<evidence type="ECO:0000313" key="1">
    <source>
        <dbReference type="EMBL" id="MPM86880.1"/>
    </source>
</evidence>
<sequence length="83" mass="8456">MAEHAVLDLVPLGGAWRKVGDMDLQPGLVGQLLKLLLPKPVPASIAPPAVGGDVEPGSPMVLEAAHLIPPGADAVRRKGRGVA</sequence>
<organism evidence="1">
    <name type="scientific">bioreactor metagenome</name>
    <dbReference type="NCBI Taxonomy" id="1076179"/>
    <lineage>
        <taxon>unclassified sequences</taxon>
        <taxon>metagenomes</taxon>
        <taxon>ecological metagenomes</taxon>
    </lineage>
</organism>
<dbReference type="EMBL" id="VSSQ01034816">
    <property type="protein sequence ID" value="MPM86880.1"/>
    <property type="molecule type" value="Genomic_DNA"/>
</dbReference>